<dbReference type="EC" id="2.7.7.108" evidence="8"/>
<feature type="binding site" evidence="8">
    <location>
        <position position="120"/>
    </location>
    <ligand>
        <name>ATP</name>
        <dbReference type="ChEBI" id="CHEBI:30616"/>
    </ligand>
</feature>
<evidence type="ECO:0000256" key="5">
    <source>
        <dbReference type="ARBA" id="ARBA00022741"/>
    </source>
</evidence>
<comment type="catalytic activity">
    <reaction evidence="8">
        <text>L-seryl-[protein] + UTP = O-(5'-uridylyl)-L-seryl-[protein] + diphosphate</text>
        <dbReference type="Rhea" id="RHEA:64604"/>
        <dbReference type="Rhea" id="RHEA-COMP:9863"/>
        <dbReference type="Rhea" id="RHEA-COMP:16635"/>
        <dbReference type="ChEBI" id="CHEBI:29999"/>
        <dbReference type="ChEBI" id="CHEBI:33019"/>
        <dbReference type="ChEBI" id="CHEBI:46398"/>
        <dbReference type="ChEBI" id="CHEBI:156051"/>
    </reaction>
</comment>
<evidence type="ECO:0000256" key="7">
    <source>
        <dbReference type="ARBA" id="ARBA00022842"/>
    </source>
</evidence>
<organism evidence="10 11">
    <name type="scientific">Thiohalospira halophila DSM 15071</name>
    <dbReference type="NCBI Taxonomy" id="1123397"/>
    <lineage>
        <taxon>Bacteria</taxon>
        <taxon>Pseudomonadati</taxon>
        <taxon>Pseudomonadota</taxon>
        <taxon>Gammaproteobacteria</taxon>
        <taxon>Thiohalospirales</taxon>
        <taxon>Thiohalospiraceae</taxon>
        <taxon>Thiohalospira</taxon>
    </lineage>
</organism>
<dbReference type="GO" id="GO:0005524">
    <property type="term" value="F:ATP binding"/>
    <property type="evidence" value="ECO:0007669"/>
    <property type="project" value="UniProtKB-UniRule"/>
</dbReference>
<dbReference type="STRING" id="1123397.SAMN05660831_02270"/>
<keyword evidence="5 8" id="KW-0547">Nucleotide-binding</keyword>
<dbReference type="Pfam" id="PF02696">
    <property type="entry name" value="SelO"/>
    <property type="match status" value="1"/>
</dbReference>
<feature type="binding site" evidence="8">
    <location>
        <position position="132"/>
    </location>
    <ligand>
        <name>ATP</name>
        <dbReference type="ChEBI" id="CHEBI:30616"/>
    </ligand>
</feature>
<keyword evidence="6 8" id="KW-0067">ATP-binding</keyword>
<keyword evidence="3 8" id="KW-0548">Nucleotidyltransferase</keyword>
<feature type="binding site" evidence="8">
    <location>
        <position position="100"/>
    </location>
    <ligand>
        <name>ATP</name>
        <dbReference type="ChEBI" id="CHEBI:30616"/>
    </ligand>
</feature>
<evidence type="ECO:0000256" key="6">
    <source>
        <dbReference type="ARBA" id="ARBA00022840"/>
    </source>
</evidence>
<feature type="binding site" evidence="8">
    <location>
        <position position="191"/>
    </location>
    <ligand>
        <name>ATP</name>
        <dbReference type="ChEBI" id="CHEBI:30616"/>
    </ligand>
</feature>
<comment type="catalytic activity">
    <reaction evidence="8">
        <text>L-threonyl-[protein] + ATP = 3-O-(5'-adenylyl)-L-threonyl-[protein] + diphosphate</text>
        <dbReference type="Rhea" id="RHEA:54292"/>
        <dbReference type="Rhea" id="RHEA-COMP:11060"/>
        <dbReference type="Rhea" id="RHEA-COMP:13847"/>
        <dbReference type="ChEBI" id="CHEBI:30013"/>
        <dbReference type="ChEBI" id="CHEBI:30616"/>
        <dbReference type="ChEBI" id="CHEBI:33019"/>
        <dbReference type="ChEBI" id="CHEBI:138113"/>
        <dbReference type="EC" id="2.7.7.108"/>
    </reaction>
</comment>
<dbReference type="HAMAP" id="MF_00692">
    <property type="entry name" value="SelO"/>
    <property type="match status" value="1"/>
</dbReference>
<comment type="catalytic activity">
    <reaction evidence="8">
        <text>L-seryl-[protein] + ATP = 3-O-(5'-adenylyl)-L-seryl-[protein] + diphosphate</text>
        <dbReference type="Rhea" id="RHEA:58120"/>
        <dbReference type="Rhea" id="RHEA-COMP:9863"/>
        <dbReference type="Rhea" id="RHEA-COMP:15073"/>
        <dbReference type="ChEBI" id="CHEBI:29999"/>
        <dbReference type="ChEBI" id="CHEBI:30616"/>
        <dbReference type="ChEBI" id="CHEBI:33019"/>
        <dbReference type="ChEBI" id="CHEBI:142516"/>
        <dbReference type="EC" id="2.7.7.108"/>
    </reaction>
</comment>
<dbReference type="GO" id="GO:0000287">
    <property type="term" value="F:magnesium ion binding"/>
    <property type="evidence" value="ECO:0007669"/>
    <property type="project" value="UniProtKB-UniRule"/>
</dbReference>
<dbReference type="GO" id="GO:0070733">
    <property type="term" value="F:AMPylase activity"/>
    <property type="evidence" value="ECO:0007669"/>
    <property type="project" value="UniProtKB-EC"/>
</dbReference>
<feature type="binding site" evidence="8">
    <location>
        <position position="261"/>
    </location>
    <ligand>
        <name>Mg(2+)</name>
        <dbReference type="ChEBI" id="CHEBI:18420"/>
    </ligand>
</feature>
<dbReference type="AlphaFoldDB" id="A0A1I1V0I2"/>
<evidence type="ECO:0000256" key="2">
    <source>
        <dbReference type="ARBA" id="ARBA00022679"/>
    </source>
</evidence>
<dbReference type="EC" id="2.7.7.-" evidence="8"/>
<comment type="catalytic activity">
    <reaction evidence="8">
        <text>L-tyrosyl-[protein] + UTP = O-(5'-uridylyl)-L-tyrosyl-[protein] + diphosphate</text>
        <dbReference type="Rhea" id="RHEA:83887"/>
        <dbReference type="Rhea" id="RHEA-COMP:10136"/>
        <dbReference type="Rhea" id="RHEA-COMP:20238"/>
        <dbReference type="ChEBI" id="CHEBI:33019"/>
        <dbReference type="ChEBI" id="CHEBI:46398"/>
        <dbReference type="ChEBI" id="CHEBI:46858"/>
        <dbReference type="ChEBI" id="CHEBI:90602"/>
    </reaction>
</comment>
<dbReference type="GO" id="GO:0030145">
    <property type="term" value="F:manganese ion binding"/>
    <property type="evidence" value="ECO:0007669"/>
    <property type="project" value="UniProtKB-UniRule"/>
</dbReference>
<dbReference type="PANTHER" id="PTHR32057:SF14">
    <property type="entry name" value="PROTEIN ADENYLYLTRANSFERASE SELO, MITOCHONDRIAL"/>
    <property type="match status" value="1"/>
</dbReference>
<feature type="binding site" evidence="8">
    <location>
        <position position="133"/>
    </location>
    <ligand>
        <name>ATP</name>
        <dbReference type="ChEBI" id="CHEBI:30616"/>
    </ligand>
</feature>
<feature type="binding site" evidence="8">
    <location>
        <position position="270"/>
    </location>
    <ligand>
        <name>Mg(2+)</name>
        <dbReference type="ChEBI" id="CHEBI:18420"/>
    </ligand>
</feature>
<keyword evidence="11" id="KW-1185">Reference proteome</keyword>
<evidence type="ECO:0000256" key="8">
    <source>
        <dbReference type="HAMAP-Rule" id="MF_00692"/>
    </source>
</evidence>
<dbReference type="PANTHER" id="PTHR32057">
    <property type="entry name" value="PROTEIN ADENYLYLTRANSFERASE SELO, MITOCHONDRIAL"/>
    <property type="match status" value="1"/>
</dbReference>
<evidence type="ECO:0000256" key="1">
    <source>
        <dbReference type="ARBA" id="ARBA00009747"/>
    </source>
</evidence>
<evidence type="ECO:0000313" key="11">
    <source>
        <dbReference type="Proteomes" id="UP000198611"/>
    </source>
</evidence>
<dbReference type="Proteomes" id="UP000198611">
    <property type="component" value="Unassembled WGS sequence"/>
</dbReference>
<feature type="binding site" evidence="8">
    <location>
        <position position="184"/>
    </location>
    <ligand>
        <name>ATP</name>
        <dbReference type="ChEBI" id="CHEBI:30616"/>
    </ligand>
</feature>
<dbReference type="EMBL" id="FOMJ01000008">
    <property type="protein sequence ID" value="SFD76315.1"/>
    <property type="molecule type" value="Genomic_DNA"/>
</dbReference>
<evidence type="ECO:0000313" key="10">
    <source>
        <dbReference type="EMBL" id="SFD76315.1"/>
    </source>
</evidence>
<keyword evidence="8" id="KW-0464">Manganese</keyword>
<evidence type="ECO:0000256" key="3">
    <source>
        <dbReference type="ARBA" id="ARBA00022695"/>
    </source>
</evidence>
<feature type="active site" description="Proton acceptor" evidence="8">
    <location>
        <position position="260"/>
    </location>
</feature>
<comment type="cofactor">
    <cofactor evidence="8">
        <name>Mg(2+)</name>
        <dbReference type="ChEBI" id="CHEBI:18420"/>
    </cofactor>
    <cofactor evidence="8">
        <name>Mn(2+)</name>
        <dbReference type="ChEBI" id="CHEBI:29035"/>
    </cofactor>
</comment>
<comment type="catalytic activity">
    <reaction evidence="8">
        <text>L-histidyl-[protein] + UTP = N(tele)-(5'-uridylyl)-L-histidyl-[protein] + diphosphate</text>
        <dbReference type="Rhea" id="RHEA:83891"/>
        <dbReference type="Rhea" id="RHEA-COMP:9745"/>
        <dbReference type="Rhea" id="RHEA-COMP:20239"/>
        <dbReference type="ChEBI" id="CHEBI:29979"/>
        <dbReference type="ChEBI" id="CHEBI:33019"/>
        <dbReference type="ChEBI" id="CHEBI:46398"/>
        <dbReference type="ChEBI" id="CHEBI:233474"/>
    </reaction>
</comment>
<accession>A0A1I1V0I2</accession>
<dbReference type="InterPro" id="IPR003846">
    <property type="entry name" value="SelO"/>
</dbReference>
<comment type="similarity">
    <text evidence="1 8">Belongs to the SELO family.</text>
</comment>
<name>A0A1I1V0I2_9GAMM</name>
<feature type="region of interest" description="Disordered" evidence="9">
    <location>
        <begin position="1"/>
        <end position="20"/>
    </location>
</feature>
<evidence type="ECO:0000256" key="9">
    <source>
        <dbReference type="SAM" id="MobiDB-lite"/>
    </source>
</evidence>
<dbReference type="NCBIfam" id="NF000658">
    <property type="entry name" value="PRK00029.1"/>
    <property type="match status" value="1"/>
</dbReference>
<proteinExistence type="inferred from homology"/>
<protein>
    <recommendedName>
        <fullName evidence="8">Protein nucleotidyltransferase YdiU</fullName>
        <ecNumber evidence="8">2.7.7.-</ecNumber>
    </recommendedName>
    <alternativeName>
        <fullName evidence="8">Protein adenylyltransferase YdiU</fullName>
        <ecNumber evidence="8">2.7.7.108</ecNumber>
    </alternativeName>
    <alternativeName>
        <fullName evidence="8">Protein uridylyltransferase YdiU</fullName>
        <ecNumber evidence="8">2.7.7.-</ecNumber>
    </alternativeName>
</protein>
<feature type="region of interest" description="Disordered" evidence="9">
    <location>
        <begin position="481"/>
        <end position="503"/>
    </location>
</feature>
<feature type="binding site" evidence="8">
    <location>
        <position position="97"/>
    </location>
    <ligand>
        <name>ATP</name>
        <dbReference type="ChEBI" id="CHEBI:30616"/>
    </ligand>
</feature>
<comment type="function">
    <text evidence="8">Nucleotidyltransferase involved in the post-translational modification of proteins. It can catalyze the addition of adenosine monophosphate (AMP) or uridine monophosphate (UMP) to a protein, resulting in modifications known as AMPylation and UMPylation.</text>
</comment>
<evidence type="ECO:0000256" key="4">
    <source>
        <dbReference type="ARBA" id="ARBA00022723"/>
    </source>
</evidence>
<keyword evidence="7 8" id="KW-0460">Magnesium</keyword>
<reference evidence="10 11" key="1">
    <citation type="submission" date="2016-10" db="EMBL/GenBank/DDBJ databases">
        <authorList>
            <person name="de Groot N.N."/>
        </authorList>
    </citation>
    <scope>NUCLEOTIDE SEQUENCE [LARGE SCALE GENOMIC DNA]</scope>
    <source>
        <strain evidence="10 11">HL3</strain>
    </source>
</reference>
<comment type="catalytic activity">
    <reaction evidence="8">
        <text>L-tyrosyl-[protein] + ATP = O-(5'-adenylyl)-L-tyrosyl-[protein] + diphosphate</text>
        <dbReference type="Rhea" id="RHEA:54288"/>
        <dbReference type="Rhea" id="RHEA-COMP:10136"/>
        <dbReference type="Rhea" id="RHEA-COMP:13846"/>
        <dbReference type="ChEBI" id="CHEBI:30616"/>
        <dbReference type="ChEBI" id="CHEBI:33019"/>
        <dbReference type="ChEBI" id="CHEBI:46858"/>
        <dbReference type="ChEBI" id="CHEBI:83624"/>
        <dbReference type="EC" id="2.7.7.108"/>
    </reaction>
</comment>
<keyword evidence="4 8" id="KW-0479">Metal-binding</keyword>
<gene>
    <name evidence="8" type="primary">ydiU</name>
    <name evidence="8" type="synonym">selO</name>
    <name evidence="10" type="ORF">SAMN05660831_02270</name>
</gene>
<sequence>MSIAESAEPSATGPIPFAEGPRLPEGFHAAVAPTPVADPGLVRVNDELARELGIDPAALRSPEGLAMLAGNRLPEGAEPRALAYAGHQFGNWVPQLGDGRAILLGEVVDRHGIRRDIQLKGAGPTPFSRGGDGRAPIGPVVREYLGSEFMAALGVPTTRALAAVTTGEPVRRGWAVHPGGIITRVAASHVRVGTFEYFGRQGDVESVRTLADYVIHRHYPEVAEAEEPYPALFSAVIARTADLVAHWMAAGFIHGVMNTDNLALAGETLDYGPFGFLDTYAADTVYSSIDTGGRYAFDQQPVMARWGLTRLAECLLPLLEEESEARVGRARALLDEFLPRFETTWRGLMAQRLGLAEVREGDGELIHDLLQAMADGRADYHLTLRGLADLPDTAGPADAAVVDRFSERDAITAWLARWRERLATQGHPEADRQAAMRVVNPKFVLRNHLAQWAVDAATEEGDFEPMERLLAVLTDPFAEHPGEEELARPPRDEQRVERTFCGT</sequence>
<keyword evidence="2 8" id="KW-0808">Transferase</keyword>
<feature type="binding site" evidence="8">
    <location>
        <position position="270"/>
    </location>
    <ligand>
        <name>ATP</name>
        <dbReference type="ChEBI" id="CHEBI:30616"/>
    </ligand>
</feature>
<feature type="binding site" evidence="8">
    <location>
        <position position="99"/>
    </location>
    <ligand>
        <name>ATP</name>
        <dbReference type="ChEBI" id="CHEBI:30616"/>
    </ligand>
</feature>